<dbReference type="GO" id="GO:0006546">
    <property type="term" value="P:glycine catabolic process"/>
    <property type="evidence" value="ECO:0007669"/>
    <property type="project" value="InterPro"/>
</dbReference>
<dbReference type="Pfam" id="PF08669">
    <property type="entry name" value="GCV_T_C"/>
    <property type="match status" value="1"/>
</dbReference>
<dbReference type="AlphaFoldDB" id="A0A7Y9UT51"/>
<evidence type="ECO:0000313" key="11">
    <source>
        <dbReference type="Proteomes" id="UP000540656"/>
    </source>
</evidence>
<keyword evidence="4 10" id="KW-0808">Transferase</keyword>
<dbReference type="Pfam" id="PF01571">
    <property type="entry name" value="GCV_T"/>
    <property type="match status" value="1"/>
</dbReference>
<evidence type="ECO:0000256" key="1">
    <source>
        <dbReference type="ARBA" id="ARBA00008609"/>
    </source>
</evidence>
<dbReference type="Gene3D" id="2.40.30.110">
    <property type="entry name" value="Aminomethyltransferase beta-barrel domains"/>
    <property type="match status" value="1"/>
</dbReference>
<keyword evidence="3" id="KW-0032">Aminotransferase</keyword>
<dbReference type="NCBIfam" id="TIGR00528">
    <property type="entry name" value="gcvT"/>
    <property type="match status" value="1"/>
</dbReference>
<dbReference type="Gene3D" id="3.30.1360.120">
    <property type="entry name" value="Probable tRNA modification gtpase trme, domain 1"/>
    <property type="match status" value="1"/>
</dbReference>
<keyword evidence="11" id="KW-1185">Reference proteome</keyword>
<evidence type="ECO:0000259" key="9">
    <source>
        <dbReference type="Pfam" id="PF08669"/>
    </source>
</evidence>
<evidence type="ECO:0000256" key="7">
    <source>
        <dbReference type="PIRSR" id="PIRSR006487-1"/>
    </source>
</evidence>
<dbReference type="Gene3D" id="4.10.1250.10">
    <property type="entry name" value="Aminomethyltransferase fragment"/>
    <property type="match status" value="1"/>
</dbReference>
<evidence type="ECO:0000256" key="5">
    <source>
        <dbReference type="ARBA" id="ARBA00031395"/>
    </source>
</evidence>
<dbReference type="Gene3D" id="3.30.70.1400">
    <property type="entry name" value="Aminomethyltransferase beta-barrel domains"/>
    <property type="match status" value="1"/>
</dbReference>
<feature type="binding site" evidence="7">
    <location>
        <position position="205"/>
    </location>
    <ligand>
        <name>substrate</name>
    </ligand>
</feature>
<proteinExistence type="inferred from homology"/>
<gene>
    <name evidence="10" type="ORF">BJ980_000222</name>
</gene>
<dbReference type="PANTHER" id="PTHR43757">
    <property type="entry name" value="AMINOMETHYLTRANSFERASE"/>
    <property type="match status" value="1"/>
</dbReference>
<comment type="similarity">
    <text evidence="1">Belongs to the GcvT family.</text>
</comment>
<evidence type="ECO:0000256" key="3">
    <source>
        <dbReference type="ARBA" id="ARBA00022576"/>
    </source>
</evidence>
<keyword evidence="10" id="KW-0489">Methyltransferase</keyword>
<dbReference type="PANTHER" id="PTHR43757:SF2">
    <property type="entry name" value="AMINOMETHYLTRANSFERASE, MITOCHONDRIAL"/>
    <property type="match status" value="1"/>
</dbReference>
<dbReference type="Proteomes" id="UP000540656">
    <property type="component" value="Unassembled WGS sequence"/>
</dbReference>
<sequence length="375" mass="40148">MTDASSLLTSPLHERHVALGAKFSEFGGWSMPLEYANGTVKEHHAVRESVGIFDVSHLGKAMVIGPGAVDFVNATLSNDLGKIRPGMAQYTLCIDDQTGGIVDDLIAYYQDDEHVLLVPNAANTAEVVRRLEAAAPQGVTIKNLHQDYAILAVQGTKSDEVLAGVGMPVGHDYMTFEEARFDGGDGEPVGVVVCRTGYTGERGYELIVANSAAPALWDALIAAGQQFAIAPCGLGSRDTLRTEMGYPLHGQDISLDVNPIEGRVGWAVGWKKEAFWGRDVLLAAKEKGAERLLRGLVAVRRGIPRPGMSVSLTSHVLLCEVTSGTFSPTLKKGIGLALVPKFVEDGAEVGVDIRGRREIFTVVKPPFVDTSVRES</sequence>
<comment type="caution">
    <text evidence="10">The sequence shown here is derived from an EMBL/GenBank/DDBJ whole genome shotgun (WGS) entry which is preliminary data.</text>
</comment>
<protein>
    <recommendedName>
        <fullName evidence="2">aminomethyltransferase</fullName>
        <ecNumber evidence="2">2.1.2.10</ecNumber>
    </recommendedName>
    <alternativeName>
        <fullName evidence="5">Glycine cleavage system T protein</fullName>
    </alternativeName>
</protein>
<dbReference type="EMBL" id="JACCAA010000001">
    <property type="protein sequence ID" value="NYG57299.1"/>
    <property type="molecule type" value="Genomic_DNA"/>
</dbReference>
<feature type="domain" description="GCVT N-terminal" evidence="8">
    <location>
        <begin position="12"/>
        <end position="272"/>
    </location>
</feature>
<dbReference type="InterPro" id="IPR006222">
    <property type="entry name" value="GCVT_N"/>
</dbReference>
<dbReference type="GO" id="GO:0004047">
    <property type="term" value="F:aminomethyltransferase activity"/>
    <property type="evidence" value="ECO:0007669"/>
    <property type="project" value="UniProtKB-EC"/>
</dbReference>
<comment type="catalytic activity">
    <reaction evidence="6">
        <text>N(6)-[(R)-S(8)-aminomethyldihydrolipoyl]-L-lysyl-[protein] + (6S)-5,6,7,8-tetrahydrofolate = N(6)-[(R)-dihydrolipoyl]-L-lysyl-[protein] + (6R)-5,10-methylene-5,6,7,8-tetrahydrofolate + NH4(+)</text>
        <dbReference type="Rhea" id="RHEA:16945"/>
        <dbReference type="Rhea" id="RHEA-COMP:10475"/>
        <dbReference type="Rhea" id="RHEA-COMP:10492"/>
        <dbReference type="ChEBI" id="CHEBI:15636"/>
        <dbReference type="ChEBI" id="CHEBI:28938"/>
        <dbReference type="ChEBI" id="CHEBI:57453"/>
        <dbReference type="ChEBI" id="CHEBI:83100"/>
        <dbReference type="ChEBI" id="CHEBI:83143"/>
        <dbReference type="EC" id="2.1.2.10"/>
    </reaction>
</comment>
<evidence type="ECO:0000259" key="8">
    <source>
        <dbReference type="Pfam" id="PF01571"/>
    </source>
</evidence>
<feature type="domain" description="Aminomethyltransferase C-terminal" evidence="9">
    <location>
        <begin position="293"/>
        <end position="369"/>
    </location>
</feature>
<dbReference type="InterPro" id="IPR027266">
    <property type="entry name" value="TrmE/GcvT-like"/>
</dbReference>
<name>A0A7Y9UT51_9ACTN</name>
<accession>A0A7Y9UT51</accession>
<evidence type="ECO:0000256" key="2">
    <source>
        <dbReference type="ARBA" id="ARBA00012616"/>
    </source>
</evidence>
<dbReference type="InterPro" id="IPR029043">
    <property type="entry name" value="GcvT/YgfZ_C"/>
</dbReference>
<dbReference type="NCBIfam" id="NF001567">
    <property type="entry name" value="PRK00389.1"/>
    <property type="match status" value="1"/>
</dbReference>
<dbReference type="RefSeq" id="WP_179500597.1">
    <property type="nucleotide sequence ID" value="NZ_JACCAA010000001.1"/>
</dbReference>
<dbReference type="InterPro" id="IPR013977">
    <property type="entry name" value="GcvT_C"/>
</dbReference>
<dbReference type="InterPro" id="IPR028896">
    <property type="entry name" value="GcvT/YgfZ/DmdA"/>
</dbReference>
<dbReference type="EC" id="2.1.2.10" evidence="2"/>
<dbReference type="GO" id="GO:0005960">
    <property type="term" value="C:glycine cleavage complex"/>
    <property type="evidence" value="ECO:0007669"/>
    <property type="project" value="InterPro"/>
</dbReference>
<dbReference type="GO" id="GO:0008168">
    <property type="term" value="F:methyltransferase activity"/>
    <property type="evidence" value="ECO:0007669"/>
    <property type="project" value="UniProtKB-KW"/>
</dbReference>
<dbReference type="GO" id="GO:0005829">
    <property type="term" value="C:cytosol"/>
    <property type="evidence" value="ECO:0007669"/>
    <property type="project" value="TreeGrafter"/>
</dbReference>
<dbReference type="GO" id="GO:0008483">
    <property type="term" value="F:transaminase activity"/>
    <property type="evidence" value="ECO:0007669"/>
    <property type="project" value="UniProtKB-KW"/>
</dbReference>
<reference evidence="10 11" key="1">
    <citation type="submission" date="2020-07" db="EMBL/GenBank/DDBJ databases">
        <title>Sequencing the genomes of 1000 actinobacteria strains.</title>
        <authorList>
            <person name="Klenk H.-P."/>
        </authorList>
    </citation>
    <scope>NUCLEOTIDE SEQUENCE [LARGE SCALE GENOMIC DNA]</scope>
    <source>
        <strain evidence="10 11">DSM 23819</strain>
    </source>
</reference>
<dbReference type="SUPFAM" id="SSF103025">
    <property type="entry name" value="Folate-binding domain"/>
    <property type="match status" value="1"/>
</dbReference>
<evidence type="ECO:0000313" key="10">
    <source>
        <dbReference type="EMBL" id="NYG57299.1"/>
    </source>
</evidence>
<dbReference type="PIRSF" id="PIRSF006487">
    <property type="entry name" value="GcvT"/>
    <property type="match status" value="1"/>
</dbReference>
<dbReference type="InterPro" id="IPR006223">
    <property type="entry name" value="GcvT"/>
</dbReference>
<evidence type="ECO:0000256" key="4">
    <source>
        <dbReference type="ARBA" id="ARBA00022679"/>
    </source>
</evidence>
<dbReference type="SUPFAM" id="SSF101790">
    <property type="entry name" value="Aminomethyltransferase beta-barrel domain"/>
    <property type="match status" value="1"/>
</dbReference>
<evidence type="ECO:0000256" key="6">
    <source>
        <dbReference type="ARBA" id="ARBA00047665"/>
    </source>
</evidence>
<dbReference type="GO" id="GO:0032259">
    <property type="term" value="P:methylation"/>
    <property type="evidence" value="ECO:0007669"/>
    <property type="project" value="UniProtKB-KW"/>
</dbReference>
<organism evidence="10 11">
    <name type="scientific">Nocardioides daedukensis</name>
    <dbReference type="NCBI Taxonomy" id="634462"/>
    <lineage>
        <taxon>Bacteria</taxon>
        <taxon>Bacillati</taxon>
        <taxon>Actinomycetota</taxon>
        <taxon>Actinomycetes</taxon>
        <taxon>Propionibacteriales</taxon>
        <taxon>Nocardioidaceae</taxon>
        <taxon>Nocardioides</taxon>
    </lineage>
</organism>